<reference evidence="1 2" key="1">
    <citation type="submission" date="2015-02" db="EMBL/GenBank/DDBJ databases">
        <title>Draft genome sequences of ten Microbacterium spp. with emphasis on heavy metal contaminated environments.</title>
        <authorList>
            <person name="Corretto E."/>
        </authorList>
    </citation>
    <scope>NUCLEOTIDE SEQUENCE [LARGE SCALE GENOMIC DNA]</scope>
    <source>
        <strain evidence="1 2">SA35</strain>
    </source>
</reference>
<keyword evidence="2" id="KW-1185">Reference proteome</keyword>
<name>A0A0M2HPI9_9MICO</name>
<dbReference type="AlphaFoldDB" id="A0A0M2HPI9"/>
<evidence type="ECO:0000313" key="2">
    <source>
        <dbReference type="Proteomes" id="UP000033900"/>
    </source>
</evidence>
<comment type="caution">
    <text evidence="1">The sequence shown here is derived from an EMBL/GenBank/DDBJ whole genome shotgun (WGS) entry which is preliminary data.</text>
</comment>
<dbReference type="EMBL" id="JYJB01000006">
    <property type="protein sequence ID" value="KJL48621.1"/>
    <property type="molecule type" value="Genomic_DNA"/>
</dbReference>
<evidence type="ECO:0008006" key="3">
    <source>
        <dbReference type="Google" id="ProtNLM"/>
    </source>
</evidence>
<evidence type="ECO:0000313" key="1">
    <source>
        <dbReference type="EMBL" id="KJL48621.1"/>
    </source>
</evidence>
<dbReference type="STRING" id="273678.RS84_00788"/>
<protein>
    <recommendedName>
        <fullName evidence="3">DUF559 domain-containing protein</fullName>
    </recommendedName>
</protein>
<accession>A0A0M2HPI9</accession>
<organism evidence="1 2">
    <name type="scientific">Microbacterium hydrocarbonoxydans</name>
    <dbReference type="NCBI Taxonomy" id="273678"/>
    <lineage>
        <taxon>Bacteria</taxon>
        <taxon>Bacillati</taxon>
        <taxon>Actinomycetota</taxon>
        <taxon>Actinomycetes</taxon>
        <taxon>Micrococcales</taxon>
        <taxon>Microbacteriaceae</taxon>
        <taxon>Microbacterium</taxon>
    </lineage>
</organism>
<dbReference type="RefSeq" id="WP_052676200.1">
    <property type="nucleotide sequence ID" value="NZ_JYJB01000006.1"/>
</dbReference>
<dbReference type="OrthoDB" id="3173471at2"/>
<gene>
    <name evidence="1" type="ORF">RS84_00788</name>
</gene>
<proteinExistence type="predicted"/>
<sequence length="335" mass="36377">MPSRRPLPPELGRVFSVRAALDAGVTPGRLRDGGLDRPFHGVRSRPFPAPGAPQATEPSAYDVQAQALRAAARAYAPRMLPRQFISHRSAAAMWHAPMPLLRVDDDEGKIVGAADMPLDVSTFGDGHLPRLKGVKAHRARARTSRVVQLDGVQVSDAATTWASLGGTLSLIDTVALGDFFCREWTPGAGRPNVGMRPIATVDDLQRATDAGRRVGVRRLREALSLIRTGSWSPRESAVRCHIVFAGLPEPELNVDVFTAEGHFLGCVDLAYPELKIAIEYQSVLHASRYSQDVERIAALRAAGWEVIEVTATLLADPDAMVALIRRAIARRRATL</sequence>
<dbReference type="PATRIC" id="fig|273678.4.peg.782"/>
<dbReference type="Proteomes" id="UP000033900">
    <property type="component" value="Unassembled WGS sequence"/>
</dbReference>